<organism evidence="1 2">
    <name type="scientific">Pseudomonas syringae pv. viburni</name>
    <dbReference type="NCBI Taxonomy" id="251703"/>
    <lineage>
        <taxon>Bacteria</taxon>
        <taxon>Pseudomonadati</taxon>
        <taxon>Pseudomonadota</taxon>
        <taxon>Gammaproteobacteria</taxon>
        <taxon>Pseudomonadales</taxon>
        <taxon>Pseudomonadaceae</taxon>
        <taxon>Pseudomonas</taxon>
    </lineage>
</organism>
<protein>
    <submittedName>
        <fullName evidence="1">Stability/partitioning determinant</fullName>
    </submittedName>
</protein>
<dbReference type="EMBL" id="LJRR01000376">
    <property type="protein sequence ID" value="KPZ10971.1"/>
    <property type="molecule type" value="Genomic_DNA"/>
</dbReference>
<name>A0A0Q0EB40_9PSED</name>
<dbReference type="Proteomes" id="UP000050317">
    <property type="component" value="Unassembled WGS sequence"/>
</dbReference>
<dbReference type="AlphaFoldDB" id="A0A0Q0EB40"/>
<sequence>MRYLCSENPYQQALMQVISPRSLGADAPSPCQGFTYLICAIA</sequence>
<reference evidence="1 2" key="1">
    <citation type="submission" date="2015-09" db="EMBL/GenBank/DDBJ databases">
        <title>Genome announcement of multiple Pseudomonas syringae strains.</title>
        <authorList>
            <person name="Thakur S."/>
            <person name="Wang P.W."/>
            <person name="Gong Y."/>
            <person name="Weir B.S."/>
            <person name="Guttman D.S."/>
        </authorList>
    </citation>
    <scope>NUCLEOTIDE SEQUENCE [LARGE SCALE GENOMIC DNA]</scope>
    <source>
        <strain evidence="1 2">ICMP3963</strain>
    </source>
</reference>
<proteinExistence type="predicted"/>
<accession>A0A0Q0EB40</accession>
<gene>
    <name evidence="1" type="ORF">ALO40_200178</name>
</gene>
<evidence type="ECO:0000313" key="2">
    <source>
        <dbReference type="Proteomes" id="UP000050317"/>
    </source>
</evidence>
<evidence type="ECO:0000313" key="1">
    <source>
        <dbReference type="EMBL" id="KPZ10971.1"/>
    </source>
</evidence>
<comment type="caution">
    <text evidence="1">The sequence shown here is derived from an EMBL/GenBank/DDBJ whole genome shotgun (WGS) entry which is preliminary data.</text>
</comment>